<dbReference type="AlphaFoldDB" id="R4KEK2"/>
<organism evidence="1 2">
    <name type="scientific">Clostridium pasteurianum BC1</name>
    <dbReference type="NCBI Taxonomy" id="86416"/>
    <lineage>
        <taxon>Bacteria</taxon>
        <taxon>Bacillati</taxon>
        <taxon>Bacillota</taxon>
        <taxon>Clostridia</taxon>
        <taxon>Eubacteriales</taxon>
        <taxon>Clostridiaceae</taxon>
        <taxon>Clostridium</taxon>
    </lineage>
</organism>
<accession>R4KEK2</accession>
<proteinExistence type="predicted"/>
<sequence>MDNIQFTKEYINDRIEERGFDEYGQICIDFSNICNKTELLLAVKQLEFTAKKGQGKGVYWIVKK</sequence>
<evidence type="ECO:0000313" key="2">
    <source>
        <dbReference type="Proteomes" id="UP000013523"/>
    </source>
</evidence>
<dbReference type="PATRIC" id="fig|86416.3.peg.4282"/>
<name>R4KEK2_CLOPA</name>
<gene>
    <name evidence="1" type="ORF">Clopa_4273</name>
</gene>
<keyword evidence="2" id="KW-1185">Reference proteome</keyword>
<reference evidence="1 2" key="1">
    <citation type="submission" date="2012-01" db="EMBL/GenBank/DDBJ databases">
        <title>Complete sequence of chromosome of Clostridium pasteurianum BC1.</title>
        <authorList>
            <consortium name="US DOE Joint Genome Institute"/>
            <person name="Lucas S."/>
            <person name="Han J."/>
            <person name="Lapidus A."/>
            <person name="Cheng J.-F."/>
            <person name="Goodwin L."/>
            <person name="Pitluck S."/>
            <person name="Peters L."/>
            <person name="Mikhailova N."/>
            <person name="Teshima H."/>
            <person name="Detter J.C."/>
            <person name="Han C."/>
            <person name="Tapia R."/>
            <person name="Land M."/>
            <person name="Hauser L."/>
            <person name="Kyrpides N."/>
            <person name="Ivanova N."/>
            <person name="Pagani I."/>
            <person name="Dunn J."/>
            <person name="Taghavi S."/>
            <person name="Francis A."/>
            <person name="van der Lelie D."/>
            <person name="Woyke T."/>
        </authorList>
    </citation>
    <scope>NUCLEOTIDE SEQUENCE [LARGE SCALE GENOMIC DNA]</scope>
    <source>
        <strain evidence="1 2">BC1</strain>
    </source>
</reference>
<dbReference type="EMBL" id="CP003261">
    <property type="protein sequence ID" value="AGK98994.1"/>
    <property type="molecule type" value="Genomic_DNA"/>
</dbReference>
<dbReference type="RefSeq" id="WP_015617268.1">
    <property type="nucleotide sequence ID" value="NC_021182.1"/>
</dbReference>
<protein>
    <submittedName>
        <fullName evidence="1">Uncharacterized protein</fullName>
    </submittedName>
</protein>
<evidence type="ECO:0000313" key="1">
    <source>
        <dbReference type="EMBL" id="AGK98994.1"/>
    </source>
</evidence>
<dbReference type="HOGENOM" id="CLU_2859831_0_0_9"/>
<dbReference type="KEGG" id="cpas:Clopa_4273"/>
<dbReference type="STRING" id="86416.Clopa_4273"/>
<dbReference type="OrthoDB" id="9930845at2"/>
<dbReference type="Proteomes" id="UP000013523">
    <property type="component" value="Chromosome"/>
</dbReference>